<dbReference type="Proteomes" id="UP000298596">
    <property type="component" value="Plasmid p6"/>
</dbReference>
<geneLocation type="plasmid" evidence="1 2">
    <name>p6</name>
</geneLocation>
<organism evidence="1 2">
    <name type="scientific">Azospirillum brasilense</name>
    <dbReference type="NCBI Taxonomy" id="192"/>
    <lineage>
        <taxon>Bacteria</taxon>
        <taxon>Pseudomonadati</taxon>
        <taxon>Pseudomonadota</taxon>
        <taxon>Alphaproteobacteria</taxon>
        <taxon>Rhodospirillales</taxon>
        <taxon>Azospirillaceae</taxon>
        <taxon>Azospirillum</taxon>
    </lineage>
</organism>
<evidence type="ECO:0000313" key="1">
    <source>
        <dbReference type="EMBL" id="QCO07346.1"/>
    </source>
</evidence>
<sequence length="76" mass="8128">MQDNAAGETTSLTIRIPVVLKDRLERATKAGPYEMTMTSIVLRGVDLALQELAAMEAARIAHAAANGFQDIEVSNA</sequence>
<protein>
    <recommendedName>
        <fullName evidence="3">CopG family transcriptional regulator</fullName>
    </recommendedName>
</protein>
<gene>
    <name evidence="1" type="ORF">D3867_36320</name>
</gene>
<reference evidence="1 2" key="1">
    <citation type="submission" date="2018-09" db="EMBL/GenBank/DDBJ databases">
        <title>Whole genome based analysis of evolution and adaptive divergence in Indian and Brazilian strains of Azospirillum brasilense.</title>
        <authorList>
            <person name="Singh C."/>
            <person name="Tripathi A.K."/>
        </authorList>
    </citation>
    <scope>NUCLEOTIDE SEQUENCE [LARGE SCALE GENOMIC DNA]</scope>
    <source>
        <strain evidence="1 2">MTCC4036</strain>
        <plasmid evidence="1 2">p6</plasmid>
    </source>
</reference>
<proteinExistence type="predicted"/>
<name>A0A4D8QEJ1_AZOBR</name>
<dbReference type="AlphaFoldDB" id="A0A4D8QEJ1"/>
<evidence type="ECO:0000313" key="2">
    <source>
        <dbReference type="Proteomes" id="UP000298596"/>
    </source>
</evidence>
<evidence type="ECO:0008006" key="3">
    <source>
        <dbReference type="Google" id="ProtNLM"/>
    </source>
</evidence>
<dbReference type="EMBL" id="CP032336">
    <property type="protein sequence ID" value="QCO07346.1"/>
    <property type="molecule type" value="Genomic_DNA"/>
</dbReference>
<accession>A0A4D8QEJ1</accession>
<keyword evidence="1" id="KW-0614">Plasmid</keyword>